<evidence type="ECO:0000259" key="7">
    <source>
        <dbReference type="PROSITE" id="PS50157"/>
    </source>
</evidence>
<dbReference type="GO" id="GO:0008270">
    <property type="term" value="F:zinc ion binding"/>
    <property type="evidence" value="ECO:0007669"/>
    <property type="project" value="UniProtKB-KW"/>
</dbReference>
<dbReference type="PANTHER" id="PTHR19818:SF144">
    <property type="entry name" value="METALLOTHIONEIN EXPRESSION ACTIVATOR-RELATED"/>
    <property type="match status" value="1"/>
</dbReference>
<dbReference type="InterPro" id="IPR013087">
    <property type="entry name" value="Znf_C2H2_type"/>
</dbReference>
<dbReference type="GO" id="GO:0000981">
    <property type="term" value="F:DNA-binding transcription factor activity, RNA polymerase II-specific"/>
    <property type="evidence" value="ECO:0007669"/>
    <property type="project" value="TreeGrafter"/>
</dbReference>
<evidence type="ECO:0000256" key="1">
    <source>
        <dbReference type="ARBA" id="ARBA00022723"/>
    </source>
</evidence>
<dbReference type="PANTHER" id="PTHR19818">
    <property type="entry name" value="ZINC FINGER PROTEIN ZIC AND GLI"/>
    <property type="match status" value="1"/>
</dbReference>
<feature type="domain" description="C2H2-type" evidence="7">
    <location>
        <begin position="233"/>
        <end position="262"/>
    </location>
</feature>
<sequence>MPGTNLLHRQATLVCLINSDRTRRARTSEGTLRCTHRNTSCLTRPGFLTDLPNTKRHGAKVIEATVIAANITQWGRNPQNTSAHSAASFDDMLQWAYNTGLEVPKDPAQSFYEQWTSAQLASTPMPPNPREDILDAMMYGQSLGTPEGYFTPSPSGSHCASTYSSPSPPPPRTGYSSSSTSPRSSFHSNGPSSHVPSHAPLHTHAPSSRAHARRPMAATVSLTAEPRDPQRPFPCLHPGCNRFFTSKYTLKVHAQSHIPKQKVRLPCAFDGCPEDFSRQHDRLRHEVLQHGRVCEFVCSECQRFFSTNQTLQNHKCPASSGTRWALSA</sequence>
<keyword evidence="1" id="KW-0479">Metal-binding</keyword>
<evidence type="ECO:0000256" key="4">
    <source>
        <dbReference type="ARBA" id="ARBA00022833"/>
    </source>
</evidence>
<dbReference type="GO" id="GO:0005634">
    <property type="term" value="C:nucleus"/>
    <property type="evidence" value="ECO:0007669"/>
    <property type="project" value="UniProtKB-ARBA"/>
</dbReference>
<evidence type="ECO:0000313" key="9">
    <source>
        <dbReference type="Proteomes" id="UP000076532"/>
    </source>
</evidence>
<dbReference type="STRING" id="436010.A0A166P657"/>
<dbReference type="PROSITE" id="PS00028">
    <property type="entry name" value="ZINC_FINGER_C2H2_1"/>
    <property type="match status" value="1"/>
</dbReference>
<organism evidence="8 9">
    <name type="scientific">Athelia psychrophila</name>
    <dbReference type="NCBI Taxonomy" id="1759441"/>
    <lineage>
        <taxon>Eukaryota</taxon>
        <taxon>Fungi</taxon>
        <taxon>Dikarya</taxon>
        <taxon>Basidiomycota</taxon>
        <taxon>Agaricomycotina</taxon>
        <taxon>Agaricomycetes</taxon>
        <taxon>Agaricomycetidae</taxon>
        <taxon>Atheliales</taxon>
        <taxon>Atheliaceae</taxon>
        <taxon>Athelia</taxon>
    </lineage>
</organism>
<feature type="region of interest" description="Disordered" evidence="6">
    <location>
        <begin position="145"/>
        <end position="216"/>
    </location>
</feature>
<evidence type="ECO:0000256" key="2">
    <source>
        <dbReference type="ARBA" id="ARBA00022737"/>
    </source>
</evidence>
<evidence type="ECO:0000256" key="3">
    <source>
        <dbReference type="ARBA" id="ARBA00022771"/>
    </source>
</evidence>
<evidence type="ECO:0000313" key="8">
    <source>
        <dbReference type="EMBL" id="KZP25752.1"/>
    </source>
</evidence>
<feature type="compositionally biased region" description="Polar residues" evidence="6">
    <location>
        <begin position="186"/>
        <end position="195"/>
    </location>
</feature>
<evidence type="ECO:0000256" key="6">
    <source>
        <dbReference type="SAM" id="MobiDB-lite"/>
    </source>
</evidence>
<gene>
    <name evidence="8" type="ORF">FIBSPDRAFT_929161</name>
</gene>
<dbReference type="Gene3D" id="3.30.160.60">
    <property type="entry name" value="Classic Zinc Finger"/>
    <property type="match status" value="1"/>
</dbReference>
<reference evidence="8 9" key="1">
    <citation type="journal article" date="2016" name="Mol. Biol. Evol.">
        <title>Comparative Genomics of Early-Diverging Mushroom-Forming Fungi Provides Insights into the Origins of Lignocellulose Decay Capabilities.</title>
        <authorList>
            <person name="Nagy L.G."/>
            <person name="Riley R."/>
            <person name="Tritt A."/>
            <person name="Adam C."/>
            <person name="Daum C."/>
            <person name="Floudas D."/>
            <person name="Sun H."/>
            <person name="Yadav J.S."/>
            <person name="Pangilinan J."/>
            <person name="Larsson K.H."/>
            <person name="Matsuura K."/>
            <person name="Barry K."/>
            <person name="Labutti K."/>
            <person name="Kuo R."/>
            <person name="Ohm R.A."/>
            <person name="Bhattacharya S.S."/>
            <person name="Shirouzu T."/>
            <person name="Yoshinaga Y."/>
            <person name="Martin F.M."/>
            <person name="Grigoriev I.V."/>
            <person name="Hibbett D.S."/>
        </authorList>
    </citation>
    <scope>NUCLEOTIDE SEQUENCE [LARGE SCALE GENOMIC DNA]</scope>
    <source>
        <strain evidence="8 9">CBS 109695</strain>
    </source>
</reference>
<dbReference type="GO" id="GO:0000978">
    <property type="term" value="F:RNA polymerase II cis-regulatory region sequence-specific DNA binding"/>
    <property type="evidence" value="ECO:0007669"/>
    <property type="project" value="TreeGrafter"/>
</dbReference>
<name>A0A166P657_9AGAM</name>
<dbReference type="Proteomes" id="UP000076532">
    <property type="component" value="Unassembled WGS sequence"/>
</dbReference>
<keyword evidence="9" id="KW-1185">Reference proteome</keyword>
<dbReference type="GO" id="GO:0045944">
    <property type="term" value="P:positive regulation of transcription by RNA polymerase II"/>
    <property type="evidence" value="ECO:0007669"/>
    <property type="project" value="UniProtKB-ARBA"/>
</dbReference>
<keyword evidence="4" id="KW-0862">Zinc</keyword>
<proteinExistence type="predicted"/>
<feature type="domain" description="C2H2-type" evidence="7">
    <location>
        <begin position="296"/>
        <end position="324"/>
    </location>
</feature>
<keyword evidence="3 5" id="KW-0863">Zinc-finger</keyword>
<keyword evidence="2" id="KW-0677">Repeat</keyword>
<dbReference type="InterPro" id="IPR036236">
    <property type="entry name" value="Znf_C2H2_sf"/>
</dbReference>
<protein>
    <recommendedName>
        <fullName evidence="7">C2H2-type domain-containing protein</fullName>
    </recommendedName>
</protein>
<dbReference type="Pfam" id="PF00096">
    <property type="entry name" value="zf-C2H2"/>
    <property type="match status" value="1"/>
</dbReference>
<evidence type="ECO:0000256" key="5">
    <source>
        <dbReference type="PROSITE-ProRule" id="PRU00042"/>
    </source>
</evidence>
<dbReference type="AlphaFoldDB" id="A0A166P657"/>
<dbReference type="SMART" id="SM00355">
    <property type="entry name" value="ZnF_C2H2"/>
    <property type="match status" value="3"/>
</dbReference>
<dbReference type="PROSITE" id="PS50157">
    <property type="entry name" value="ZINC_FINGER_C2H2_2"/>
    <property type="match status" value="2"/>
</dbReference>
<feature type="compositionally biased region" description="Low complexity" evidence="6">
    <location>
        <begin position="173"/>
        <end position="185"/>
    </location>
</feature>
<dbReference type="OrthoDB" id="8117402at2759"/>
<accession>A0A166P657</accession>
<dbReference type="EMBL" id="KV417519">
    <property type="protein sequence ID" value="KZP25752.1"/>
    <property type="molecule type" value="Genomic_DNA"/>
</dbReference>
<dbReference type="SUPFAM" id="SSF57667">
    <property type="entry name" value="beta-beta-alpha zinc fingers"/>
    <property type="match status" value="1"/>
</dbReference>
<dbReference type="InterPro" id="IPR050329">
    <property type="entry name" value="GLI_C2H2-zinc-finger"/>
</dbReference>